<sequence length="71" mass="8491">MYLERIRNMREDLDMKQKDLAKKLNISQRTLSHYELGTRDIPTQILISLADLYDCSTDYLLERTNKKEVNK</sequence>
<organism evidence="3">
    <name type="scientific">Blautia hansenii</name>
    <name type="common">Ruminococcus hansenii</name>
    <dbReference type="NCBI Taxonomy" id="1322"/>
    <lineage>
        <taxon>Bacteria</taxon>
        <taxon>Bacillati</taxon>
        <taxon>Bacillota</taxon>
        <taxon>Clostridia</taxon>
        <taxon>Lachnospirales</taxon>
        <taxon>Lachnospiraceae</taxon>
        <taxon>Blautia</taxon>
    </lineage>
</organism>
<dbReference type="InterPro" id="IPR001387">
    <property type="entry name" value="Cro/C1-type_HTH"/>
</dbReference>
<dbReference type="PROSITE" id="PS50943">
    <property type="entry name" value="HTH_CROC1"/>
    <property type="match status" value="1"/>
</dbReference>
<accession>A0A6N2THG7</accession>
<dbReference type="EMBL" id="CACRSY010000010">
    <property type="protein sequence ID" value="VYT04112.1"/>
    <property type="molecule type" value="Genomic_DNA"/>
</dbReference>
<reference evidence="3" key="1">
    <citation type="submission" date="2019-11" db="EMBL/GenBank/DDBJ databases">
        <authorList>
            <person name="Feng L."/>
        </authorList>
    </citation>
    <scope>NUCLEOTIDE SEQUENCE</scope>
    <source>
        <strain evidence="3">BhanseniiLFYP23</strain>
    </source>
</reference>
<proteinExistence type="predicted"/>
<dbReference type="RefSeq" id="WP_156342307.1">
    <property type="nucleotide sequence ID" value="NZ_CACRSY010000010.1"/>
</dbReference>
<dbReference type="GO" id="GO:0003677">
    <property type="term" value="F:DNA binding"/>
    <property type="evidence" value="ECO:0007669"/>
    <property type="project" value="UniProtKB-KW"/>
</dbReference>
<dbReference type="AlphaFoldDB" id="A0A6N2THG7"/>
<keyword evidence="1" id="KW-0238">DNA-binding</keyword>
<evidence type="ECO:0000256" key="1">
    <source>
        <dbReference type="ARBA" id="ARBA00023125"/>
    </source>
</evidence>
<dbReference type="PANTHER" id="PTHR46558">
    <property type="entry name" value="TRACRIPTIONAL REGULATORY PROTEIN-RELATED-RELATED"/>
    <property type="match status" value="1"/>
</dbReference>
<dbReference type="SUPFAM" id="SSF47413">
    <property type="entry name" value="lambda repressor-like DNA-binding domains"/>
    <property type="match status" value="1"/>
</dbReference>
<gene>
    <name evidence="3" type="primary">immR_4</name>
    <name evidence="3" type="ORF">BHLFYP23_02571</name>
</gene>
<feature type="domain" description="HTH cro/C1-type" evidence="2">
    <location>
        <begin position="6"/>
        <end position="60"/>
    </location>
</feature>
<dbReference type="InterPro" id="IPR010982">
    <property type="entry name" value="Lambda_DNA-bd_dom_sf"/>
</dbReference>
<dbReference type="Gene3D" id="1.10.260.40">
    <property type="entry name" value="lambda repressor-like DNA-binding domains"/>
    <property type="match status" value="1"/>
</dbReference>
<dbReference type="SMART" id="SM00530">
    <property type="entry name" value="HTH_XRE"/>
    <property type="match status" value="1"/>
</dbReference>
<protein>
    <submittedName>
        <fullName evidence="3">HTH-type transcriptional regulator ImmR</fullName>
    </submittedName>
</protein>
<dbReference type="CDD" id="cd00093">
    <property type="entry name" value="HTH_XRE"/>
    <property type="match status" value="1"/>
</dbReference>
<dbReference type="PANTHER" id="PTHR46558:SF11">
    <property type="entry name" value="HTH-TYPE TRANSCRIPTIONAL REGULATOR XRE"/>
    <property type="match status" value="1"/>
</dbReference>
<evidence type="ECO:0000259" key="2">
    <source>
        <dbReference type="PROSITE" id="PS50943"/>
    </source>
</evidence>
<name>A0A6N2THG7_BLAHA</name>
<evidence type="ECO:0000313" key="3">
    <source>
        <dbReference type="EMBL" id="VYT04112.1"/>
    </source>
</evidence>
<dbReference type="Pfam" id="PF01381">
    <property type="entry name" value="HTH_3"/>
    <property type="match status" value="1"/>
</dbReference>